<dbReference type="Proteomes" id="UP000250266">
    <property type="component" value="Unassembled WGS sequence"/>
</dbReference>
<feature type="compositionally biased region" description="Polar residues" evidence="1">
    <location>
        <begin position="47"/>
        <end position="75"/>
    </location>
</feature>
<keyword evidence="3" id="KW-1185">Reference proteome</keyword>
<name>A0A8E2ELN2_9PEZI</name>
<dbReference type="AlphaFoldDB" id="A0A8E2ELN2"/>
<reference evidence="2 3" key="1">
    <citation type="journal article" date="2016" name="Nat. Commun.">
        <title>Ectomycorrhizal ecology is imprinted in the genome of the dominant symbiotic fungus Cenococcum geophilum.</title>
        <authorList>
            <consortium name="DOE Joint Genome Institute"/>
            <person name="Peter M."/>
            <person name="Kohler A."/>
            <person name="Ohm R.A."/>
            <person name="Kuo A."/>
            <person name="Krutzmann J."/>
            <person name="Morin E."/>
            <person name="Arend M."/>
            <person name="Barry K.W."/>
            <person name="Binder M."/>
            <person name="Choi C."/>
            <person name="Clum A."/>
            <person name="Copeland A."/>
            <person name="Grisel N."/>
            <person name="Haridas S."/>
            <person name="Kipfer T."/>
            <person name="LaButti K."/>
            <person name="Lindquist E."/>
            <person name="Lipzen A."/>
            <person name="Maire R."/>
            <person name="Meier B."/>
            <person name="Mihaltcheva S."/>
            <person name="Molinier V."/>
            <person name="Murat C."/>
            <person name="Poggeler S."/>
            <person name="Quandt C.A."/>
            <person name="Sperisen C."/>
            <person name="Tritt A."/>
            <person name="Tisserant E."/>
            <person name="Crous P.W."/>
            <person name="Henrissat B."/>
            <person name="Nehls U."/>
            <person name="Egli S."/>
            <person name="Spatafora J.W."/>
            <person name="Grigoriev I.V."/>
            <person name="Martin F.M."/>
        </authorList>
    </citation>
    <scope>NUCLEOTIDE SEQUENCE [LARGE SCALE GENOMIC DNA]</scope>
    <source>
        <strain evidence="2 3">CBS 459.81</strain>
    </source>
</reference>
<dbReference type="EMBL" id="KV744807">
    <property type="protein sequence ID" value="OCK86260.1"/>
    <property type="molecule type" value="Genomic_DNA"/>
</dbReference>
<sequence length="150" mass="16609">MLKEANKPAQITVDQWKGLQEKCRQKEPHAKWVIHPRYNLPTDAKSRQSSRMITERSATPLSTCTARRPSNSTHPSQPPATPSQFRRSSGNEPPGSQRQPSGSEQQPPVSHQRQASGSELPHSDPVPLVRMQDVSGNTPRSRPASFSGRS</sequence>
<organism evidence="2 3">
    <name type="scientific">Lepidopterella palustris CBS 459.81</name>
    <dbReference type="NCBI Taxonomy" id="1314670"/>
    <lineage>
        <taxon>Eukaryota</taxon>
        <taxon>Fungi</taxon>
        <taxon>Dikarya</taxon>
        <taxon>Ascomycota</taxon>
        <taxon>Pezizomycotina</taxon>
        <taxon>Dothideomycetes</taxon>
        <taxon>Pleosporomycetidae</taxon>
        <taxon>Mytilinidiales</taxon>
        <taxon>Argynnaceae</taxon>
        <taxon>Lepidopterella</taxon>
    </lineage>
</organism>
<accession>A0A8E2ELN2</accession>
<evidence type="ECO:0000313" key="2">
    <source>
        <dbReference type="EMBL" id="OCK86260.1"/>
    </source>
</evidence>
<proteinExistence type="predicted"/>
<gene>
    <name evidence="2" type="ORF">K432DRAFT_111287</name>
</gene>
<feature type="region of interest" description="Disordered" evidence="1">
    <location>
        <begin position="22"/>
        <end position="150"/>
    </location>
</feature>
<protein>
    <submittedName>
        <fullName evidence="2">Uncharacterized protein</fullName>
    </submittedName>
</protein>
<evidence type="ECO:0000256" key="1">
    <source>
        <dbReference type="SAM" id="MobiDB-lite"/>
    </source>
</evidence>
<evidence type="ECO:0000313" key="3">
    <source>
        <dbReference type="Proteomes" id="UP000250266"/>
    </source>
</evidence>
<feature type="compositionally biased region" description="Polar residues" evidence="1">
    <location>
        <begin position="82"/>
        <end position="117"/>
    </location>
</feature>